<evidence type="ECO:0000313" key="3">
    <source>
        <dbReference type="Proteomes" id="UP001231189"/>
    </source>
</evidence>
<evidence type="ECO:0000313" key="2">
    <source>
        <dbReference type="EMBL" id="KAK1646294.1"/>
    </source>
</evidence>
<feature type="region of interest" description="Disordered" evidence="1">
    <location>
        <begin position="1"/>
        <end position="45"/>
    </location>
</feature>
<sequence>MENYSSSWEQSGDEDGGGDGSGVDGEAFRGFPVPAVPEQTLSPILASRWRRLGRKGWSITENELNAYIEREGHRAREGTEEAEEHPDSSSDAASSSYQHYGHVEPPRHSSAQGPYYHSMYDPPAWNSDPRWE</sequence>
<dbReference type="Proteomes" id="UP001231189">
    <property type="component" value="Unassembled WGS sequence"/>
</dbReference>
<evidence type="ECO:0000256" key="1">
    <source>
        <dbReference type="SAM" id="MobiDB-lite"/>
    </source>
</evidence>
<dbReference type="AlphaFoldDB" id="A0AAD8W9P9"/>
<comment type="caution">
    <text evidence="2">The sequence shown here is derived from an EMBL/GenBank/DDBJ whole genome shotgun (WGS) entry which is preliminary data.</text>
</comment>
<keyword evidence="3" id="KW-1185">Reference proteome</keyword>
<feature type="region of interest" description="Disordered" evidence="1">
    <location>
        <begin position="70"/>
        <end position="132"/>
    </location>
</feature>
<gene>
    <name evidence="2" type="ORF">QYE76_064099</name>
</gene>
<proteinExistence type="predicted"/>
<reference evidence="2" key="1">
    <citation type="submission" date="2023-07" db="EMBL/GenBank/DDBJ databases">
        <title>A chromosome-level genome assembly of Lolium multiflorum.</title>
        <authorList>
            <person name="Chen Y."/>
            <person name="Copetti D."/>
            <person name="Kolliker R."/>
            <person name="Studer B."/>
        </authorList>
    </citation>
    <scope>NUCLEOTIDE SEQUENCE</scope>
    <source>
        <strain evidence="2">02402/16</strain>
        <tissue evidence="2">Leaf</tissue>
    </source>
</reference>
<protein>
    <submittedName>
        <fullName evidence="2">Uncharacterized protein</fullName>
    </submittedName>
</protein>
<feature type="compositionally biased region" description="Basic and acidic residues" evidence="1">
    <location>
        <begin position="70"/>
        <end position="79"/>
    </location>
</feature>
<feature type="compositionally biased region" description="Low complexity" evidence="1">
    <location>
        <begin position="1"/>
        <end position="10"/>
    </location>
</feature>
<organism evidence="2 3">
    <name type="scientific">Lolium multiflorum</name>
    <name type="common">Italian ryegrass</name>
    <name type="synonym">Lolium perenne subsp. multiflorum</name>
    <dbReference type="NCBI Taxonomy" id="4521"/>
    <lineage>
        <taxon>Eukaryota</taxon>
        <taxon>Viridiplantae</taxon>
        <taxon>Streptophyta</taxon>
        <taxon>Embryophyta</taxon>
        <taxon>Tracheophyta</taxon>
        <taxon>Spermatophyta</taxon>
        <taxon>Magnoliopsida</taxon>
        <taxon>Liliopsida</taxon>
        <taxon>Poales</taxon>
        <taxon>Poaceae</taxon>
        <taxon>BOP clade</taxon>
        <taxon>Pooideae</taxon>
        <taxon>Poodae</taxon>
        <taxon>Poeae</taxon>
        <taxon>Poeae Chloroplast Group 2 (Poeae type)</taxon>
        <taxon>Loliodinae</taxon>
        <taxon>Loliinae</taxon>
        <taxon>Lolium</taxon>
    </lineage>
</organism>
<dbReference type="EMBL" id="JAUUTY010000004">
    <property type="protein sequence ID" value="KAK1646294.1"/>
    <property type="molecule type" value="Genomic_DNA"/>
</dbReference>
<accession>A0AAD8W9P9</accession>
<name>A0AAD8W9P9_LOLMU</name>